<dbReference type="InterPro" id="IPR031874">
    <property type="entry name" value="Cuticle_Acp1"/>
</dbReference>
<keyword evidence="1" id="KW-0732">Signal</keyword>
<dbReference type="PANTHER" id="PTHR12336">
    <property type="entry name" value="ADULT CUTICLE PROTEIN 1-RELATED"/>
    <property type="match status" value="1"/>
</dbReference>
<evidence type="ECO:0000313" key="3">
    <source>
        <dbReference type="Proteomes" id="UP001652621"/>
    </source>
</evidence>
<feature type="signal peptide" evidence="1">
    <location>
        <begin position="1"/>
        <end position="19"/>
    </location>
</feature>
<evidence type="ECO:0000256" key="1">
    <source>
        <dbReference type="SAM" id="SignalP"/>
    </source>
</evidence>
<dbReference type="Proteomes" id="UP001652621">
    <property type="component" value="Unplaced"/>
</dbReference>
<name>T1PBZ1_MUSDO</name>
<dbReference type="RefSeq" id="XP_058987320.1">
    <property type="nucleotide sequence ID" value="XM_059131337.1"/>
</dbReference>
<accession>T1PBZ1</accession>
<dbReference type="AlphaFoldDB" id="T1PBZ1"/>
<dbReference type="VEuPathDB" id="VectorBase:MDOA000105"/>
<dbReference type="GeneID" id="131806723"/>
<evidence type="ECO:0000313" key="2">
    <source>
        <dbReference type="EMBL" id="AFP60915.1"/>
    </source>
</evidence>
<dbReference type="PANTHER" id="PTHR12336:SF0">
    <property type="entry name" value="ADULT CUTICLE PROTEIN 1-RELATED"/>
    <property type="match status" value="1"/>
</dbReference>
<reference evidence="4" key="2">
    <citation type="submission" date="2025-05" db="UniProtKB">
        <authorList>
            <consortium name="RefSeq"/>
        </authorList>
    </citation>
    <scope>IDENTIFICATION</scope>
    <source>
        <strain evidence="4">Aabys</strain>
        <tissue evidence="4">Whole body</tissue>
    </source>
</reference>
<evidence type="ECO:0000313" key="4">
    <source>
        <dbReference type="RefSeq" id="XP_058987320.1"/>
    </source>
</evidence>
<dbReference type="KEGG" id="mde:131806723"/>
<organism evidence="2">
    <name type="scientific">Musca domestica</name>
    <name type="common">House fly</name>
    <dbReference type="NCBI Taxonomy" id="7370"/>
    <lineage>
        <taxon>Eukaryota</taxon>
        <taxon>Metazoa</taxon>
        <taxon>Ecdysozoa</taxon>
        <taxon>Arthropoda</taxon>
        <taxon>Hexapoda</taxon>
        <taxon>Insecta</taxon>
        <taxon>Pterygota</taxon>
        <taxon>Neoptera</taxon>
        <taxon>Endopterygota</taxon>
        <taxon>Diptera</taxon>
        <taxon>Brachycera</taxon>
        <taxon>Muscomorpha</taxon>
        <taxon>Muscoidea</taxon>
        <taxon>Muscidae</taxon>
        <taxon>Musca</taxon>
    </lineage>
</organism>
<dbReference type="EMBL" id="KA646286">
    <property type="protein sequence ID" value="AFP60915.1"/>
    <property type="molecule type" value="mRNA"/>
</dbReference>
<proteinExistence type="evidence at transcript level"/>
<reference evidence="2" key="1">
    <citation type="submission" date="2012-08" db="EMBL/GenBank/DDBJ databases">
        <title>Transcriptome of adult Musca domestica launches a platform for comparative house fly gene expression and characterization of differential gene expression among resistant and susceptible house flies.</title>
        <authorList>
            <person name="Liu N."/>
            <person name="Zhang L."/>
            <person name="Li M."/>
            <person name="Reid W."/>
        </authorList>
    </citation>
    <scope>NUCLEOTIDE SEQUENCE</scope>
    <source>
        <strain evidence="2">ALHF</strain>
        <tissue evidence="2">Whole body</tissue>
    </source>
</reference>
<dbReference type="Pfam" id="PF15955">
    <property type="entry name" value="Cuticle_4"/>
    <property type="match status" value="1"/>
</dbReference>
<dbReference type="VEuPathDB" id="VectorBase:MDOMA2_010323"/>
<sequence>MKFAVAALFTLALALGVQSSVVPLWAGHHLSYTAVAPSLVGPWGHTVVAAGPHPSVAVHAATLSAPAPSVAVHAATLSAPAPSVAVHAAPVHAVHAVHAPVHGVHAVHAAAVHAAAVHAAPVHAPLAVHGVQGSYVAKTRGAVHSAPLAGHANSVANVNLAAAPGTV</sequence>
<keyword evidence="3" id="KW-1185">Reference proteome</keyword>
<gene>
    <name evidence="4" type="primary">LOC131806723</name>
</gene>
<protein>
    <submittedName>
        <fullName evidence="4">Adult cuticle protein 1-like</fullName>
    </submittedName>
</protein>
<feature type="chain" id="PRO_5004583136" evidence="1">
    <location>
        <begin position="20"/>
        <end position="167"/>
    </location>
</feature>